<keyword evidence="1" id="KW-1133">Transmembrane helix</keyword>
<evidence type="ECO:0000313" key="4">
    <source>
        <dbReference type="Proteomes" id="UP001589834"/>
    </source>
</evidence>
<evidence type="ECO:0000256" key="1">
    <source>
        <dbReference type="SAM" id="Phobius"/>
    </source>
</evidence>
<protein>
    <submittedName>
        <fullName evidence="3">IPTL-CTERM sorting domain-containing protein</fullName>
    </submittedName>
</protein>
<evidence type="ECO:0000256" key="2">
    <source>
        <dbReference type="SAM" id="SignalP"/>
    </source>
</evidence>
<feature type="chain" id="PRO_5047420171" evidence="2">
    <location>
        <begin position="25"/>
        <end position="312"/>
    </location>
</feature>
<dbReference type="InterPro" id="IPR026442">
    <property type="entry name" value="IPTL_CTERM"/>
</dbReference>
<gene>
    <name evidence="3" type="ORF">ACFFGG_12305</name>
</gene>
<keyword evidence="2" id="KW-0732">Signal</keyword>
<keyword evidence="4" id="KW-1185">Reference proteome</keyword>
<organism evidence="3 4">
    <name type="scientific">Ottowia pentelensis</name>
    <dbReference type="NCBI Taxonomy" id="511108"/>
    <lineage>
        <taxon>Bacteria</taxon>
        <taxon>Pseudomonadati</taxon>
        <taxon>Pseudomonadota</taxon>
        <taxon>Betaproteobacteria</taxon>
        <taxon>Burkholderiales</taxon>
        <taxon>Comamonadaceae</taxon>
        <taxon>Ottowia</taxon>
    </lineage>
</organism>
<feature type="transmembrane region" description="Helical" evidence="1">
    <location>
        <begin position="288"/>
        <end position="306"/>
    </location>
</feature>
<comment type="caution">
    <text evidence="3">The sequence shown here is derived from an EMBL/GenBank/DDBJ whole genome shotgun (WGS) entry which is preliminary data.</text>
</comment>
<keyword evidence="1" id="KW-0472">Membrane</keyword>
<accession>A0ABV6PUW1</accession>
<dbReference type="RefSeq" id="WP_377483468.1">
    <property type="nucleotide sequence ID" value="NZ_JBHLTN010000024.1"/>
</dbReference>
<reference evidence="3 4" key="1">
    <citation type="submission" date="2024-09" db="EMBL/GenBank/DDBJ databases">
        <authorList>
            <person name="Sun Q."/>
            <person name="Mori K."/>
        </authorList>
    </citation>
    <scope>NUCLEOTIDE SEQUENCE [LARGE SCALE GENOMIC DNA]</scope>
    <source>
        <strain evidence="3 4">NCAIM B.02336</strain>
    </source>
</reference>
<proteinExistence type="predicted"/>
<dbReference type="NCBIfam" id="TIGR04174">
    <property type="entry name" value="IPTL_CTERM"/>
    <property type="match status" value="1"/>
</dbReference>
<keyword evidence="1" id="KW-0812">Transmembrane</keyword>
<dbReference type="EMBL" id="JBHLTN010000024">
    <property type="protein sequence ID" value="MFC0593334.1"/>
    <property type="molecule type" value="Genomic_DNA"/>
</dbReference>
<evidence type="ECO:0000313" key="3">
    <source>
        <dbReference type="EMBL" id="MFC0593334.1"/>
    </source>
</evidence>
<name>A0ABV6PUW1_9BURK</name>
<dbReference type="Proteomes" id="UP001589834">
    <property type="component" value="Unassembled WGS sequence"/>
</dbReference>
<feature type="signal peptide" evidence="2">
    <location>
        <begin position="1"/>
        <end position="24"/>
    </location>
</feature>
<sequence length="312" mass="32566">MLHQSAFRIGLAAAALTAASLAQAVPLSASFDNFTYSGSVTRYATLADAQNQTNPTGGPYTIATATNGPRSTRPNARDGNLSVTSSAPAAYGTDLTYLSTAWYFTMTPASGDGWGNPNNTNDGFIQYYLQSAAPTVTGGWQPGYTQFQLAVAGGNGDSLDAGRLWPAPASGAAAISRGAFVEFNLNLSANFASPATLNTTTNWYETNAMPTGMTGTLTGIFQNDQTSDPSYNGFYRFNYTVTGPGSWAADNSAVYRDGGAVDIPPSSLWAGPEVVVPPPATVAPVPTLGNLALLGLSLLLGLMVFMRRGRMH</sequence>